<dbReference type="OrthoDB" id="118733at2"/>
<reference evidence="3" key="1">
    <citation type="submission" date="2018-07" db="EMBL/GenBank/DDBJ databases">
        <title>Streptacidiphilus bronchialis DSM 106435 chromosome.</title>
        <authorList>
            <person name="Batra D."/>
            <person name="Gulvik C.A."/>
        </authorList>
    </citation>
    <scope>NUCLEOTIDE SEQUENCE [LARGE SCALE GENOMIC DNA]</scope>
    <source>
        <strain evidence="3">DSM 106435</strain>
    </source>
</reference>
<dbReference type="EMBL" id="CP031264">
    <property type="protein sequence ID" value="AXI78342.1"/>
    <property type="molecule type" value="Genomic_DNA"/>
</dbReference>
<protein>
    <submittedName>
        <fullName evidence="2">Nuclear transport factor 2 family protein</fullName>
    </submittedName>
</protein>
<accession>A0A345SX87</accession>
<proteinExistence type="predicted"/>
<dbReference type="Gene3D" id="3.10.450.50">
    <property type="match status" value="1"/>
</dbReference>
<feature type="domain" description="SnoaL-like" evidence="1">
    <location>
        <begin position="10"/>
        <end position="103"/>
    </location>
</feature>
<dbReference type="AlphaFoldDB" id="A0A345SX87"/>
<evidence type="ECO:0000313" key="3">
    <source>
        <dbReference type="Proteomes" id="UP000249340"/>
    </source>
</evidence>
<gene>
    <name evidence="2" type="ORF">C7M71_013760</name>
</gene>
<dbReference type="InterPro" id="IPR037401">
    <property type="entry name" value="SnoaL-like"/>
</dbReference>
<dbReference type="KEGG" id="stri:C7M71_013760"/>
<sequence>MTADAAQVAAAYFETWKARDFTALRSLLADDVEFSGPLARVRGADDCIRGIEGLSRIVTDVVVRKVFRDGGDVLTWFELHTTVADPVPVANWSRVEGGLITRIRVVFDARPLASASGAGAGAGAGAAAG</sequence>
<dbReference type="RefSeq" id="WP_111492940.1">
    <property type="nucleotide sequence ID" value="NZ_CP031264.1"/>
</dbReference>
<dbReference type="Proteomes" id="UP000249340">
    <property type="component" value="Chromosome"/>
</dbReference>
<evidence type="ECO:0000313" key="2">
    <source>
        <dbReference type="EMBL" id="AXI78342.1"/>
    </source>
</evidence>
<dbReference type="SUPFAM" id="SSF54427">
    <property type="entry name" value="NTF2-like"/>
    <property type="match status" value="1"/>
</dbReference>
<evidence type="ECO:0000259" key="1">
    <source>
        <dbReference type="Pfam" id="PF12680"/>
    </source>
</evidence>
<organism evidence="2 3">
    <name type="scientific">Peterkaempfera bronchialis</name>
    <dbReference type="NCBI Taxonomy" id="2126346"/>
    <lineage>
        <taxon>Bacteria</taxon>
        <taxon>Bacillati</taxon>
        <taxon>Actinomycetota</taxon>
        <taxon>Actinomycetes</taxon>
        <taxon>Kitasatosporales</taxon>
        <taxon>Streptomycetaceae</taxon>
        <taxon>Peterkaempfera</taxon>
    </lineage>
</organism>
<dbReference type="Pfam" id="PF12680">
    <property type="entry name" value="SnoaL_2"/>
    <property type="match status" value="1"/>
</dbReference>
<name>A0A345SX87_9ACTN</name>
<dbReference type="InterPro" id="IPR032710">
    <property type="entry name" value="NTF2-like_dom_sf"/>
</dbReference>
<keyword evidence="3" id="KW-1185">Reference proteome</keyword>